<reference evidence="12 13" key="1">
    <citation type="submission" date="2022-08" db="EMBL/GenBank/DDBJ databases">
        <title>Paenibacillus endoradicis sp. nov., Paenibacillus radicibacter sp. nov and Paenibacillus pararadicis sp. nov., three cold-adapted plant growth-promoting bacteria isolated from root of Larix gmelinii in Great Khingan.</title>
        <authorList>
            <person name="Xue H."/>
        </authorList>
    </citation>
    <scope>NUCLEOTIDE SEQUENCE [LARGE SCALE GENOMIC DNA]</scope>
    <source>
        <strain evidence="12 13">N5-1-1-5</strain>
    </source>
</reference>
<dbReference type="PIRSF" id="PIRSF000538">
    <property type="entry name" value="GlpK"/>
    <property type="match status" value="1"/>
</dbReference>
<comment type="pathway">
    <text evidence="7 9">Carbohydrate degradation; L-arabinose degradation via L-ribulose; D-xylulose 5-phosphate from L-arabinose (bacterial route): step 2/3.</text>
</comment>
<evidence type="ECO:0000313" key="13">
    <source>
        <dbReference type="Proteomes" id="UP001300012"/>
    </source>
</evidence>
<dbReference type="PANTHER" id="PTHR43435">
    <property type="entry name" value="RIBULOKINASE"/>
    <property type="match status" value="1"/>
</dbReference>
<comment type="caution">
    <text evidence="12">The sequence shown here is derived from an EMBL/GenBank/DDBJ whole genome shotgun (WGS) entry which is preliminary data.</text>
</comment>
<dbReference type="Gene3D" id="3.30.420.40">
    <property type="match status" value="2"/>
</dbReference>
<dbReference type="CDD" id="cd07781">
    <property type="entry name" value="ASKHA_NBD_FGGY_L-RBK"/>
    <property type="match status" value="1"/>
</dbReference>
<protein>
    <recommendedName>
        <fullName evidence="7 8">Ribulokinase</fullName>
        <ecNumber evidence="7 8">2.7.1.16</ecNumber>
    </recommendedName>
</protein>
<keyword evidence="6 7" id="KW-0119">Carbohydrate metabolism</keyword>
<dbReference type="InterPro" id="IPR000577">
    <property type="entry name" value="Carb_kinase_FGGY"/>
</dbReference>
<evidence type="ECO:0000256" key="5">
    <source>
        <dbReference type="ARBA" id="ARBA00022935"/>
    </source>
</evidence>
<dbReference type="Proteomes" id="UP001300012">
    <property type="component" value="Unassembled WGS sequence"/>
</dbReference>
<keyword evidence="2 7" id="KW-0547">Nucleotide-binding</keyword>
<dbReference type="HAMAP" id="MF_00520">
    <property type="entry name" value="Ribulokinase"/>
    <property type="match status" value="1"/>
</dbReference>
<evidence type="ECO:0000256" key="4">
    <source>
        <dbReference type="ARBA" id="ARBA00022840"/>
    </source>
</evidence>
<dbReference type="InterPro" id="IPR043129">
    <property type="entry name" value="ATPase_NBD"/>
</dbReference>
<evidence type="ECO:0000259" key="11">
    <source>
        <dbReference type="Pfam" id="PF02782"/>
    </source>
</evidence>
<comment type="catalytic activity">
    <reaction evidence="7 9">
        <text>L-ribulose + ATP = L-ribulose 5-phosphate + ADP + H(+)</text>
        <dbReference type="Rhea" id="RHEA:22072"/>
        <dbReference type="ChEBI" id="CHEBI:15378"/>
        <dbReference type="ChEBI" id="CHEBI:16880"/>
        <dbReference type="ChEBI" id="CHEBI:30616"/>
        <dbReference type="ChEBI" id="CHEBI:58226"/>
        <dbReference type="ChEBI" id="CHEBI:456216"/>
        <dbReference type="EC" id="2.7.1.16"/>
    </reaction>
</comment>
<evidence type="ECO:0000256" key="7">
    <source>
        <dbReference type="HAMAP-Rule" id="MF_00520"/>
    </source>
</evidence>
<evidence type="ECO:0000313" key="12">
    <source>
        <dbReference type="EMBL" id="MCR8636502.1"/>
    </source>
</evidence>
<proteinExistence type="inferred from homology"/>
<keyword evidence="13" id="KW-1185">Reference proteome</keyword>
<dbReference type="InterPro" id="IPR018484">
    <property type="entry name" value="FGGY_N"/>
</dbReference>
<keyword evidence="1 7" id="KW-0808">Transferase</keyword>
<evidence type="ECO:0000256" key="3">
    <source>
        <dbReference type="ARBA" id="ARBA00022777"/>
    </source>
</evidence>
<evidence type="ECO:0000256" key="1">
    <source>
        <dbReference type="ARBA" id="ARBA00022679"/>
    </source>
</evidence>
<comment type="similarity">
    <text evidence="7 9">Belongs to the ribulokinase family.</text>
</comment>
<sequence>MRKQYTLGVDYGTESGRVLLVDMDNGEELAVHVTRYPNGVIDKRLPNSNKQLEPGWALQHPDDYIEVLRKSVPEVLRGSGIEPEQVVGIGIDFTSCTVLPVDERCIPLCYKESLRDEPHAYVKLWKHHSAQDEANRINETAVRLGEAFLSRYGGKASSGWMVAKGWQILNEAPSIYDQMHRLVEASDWIVHQLTGNLVRSSCAAGYKSFWHKEDGYPSSTFYRALDPRLEQMVETKLQGKIAAPGIKAGGLTEEAAALTGLCPGTAVAVGMIDAHAGALGAGAIHAGQMVMSMGTSLCHILLSDKEIPVEGICGVVEDGVVPGLYAYEAGQPAVGDLFGWFIASGVPGYVERAAAAEGVSLHAWLEKGAARLRPGEHGLLALDWWNGNRSVLVDADLSGTIVGMTLGTKPEDIYRCLLEATAFGTRKIIETYEAAGIEVRELIACGGLPQRNRLLMQIYADVTGREIQIAGSAQTSALGSAMLGAAAAVERGGCGSIREAAMRMACSNKESYRPIPEHTAVYDQLYREYNRLHEWFGRGDIGIMRELKRIRSMAEKSKGRRT</sequence>
<feature type="domain" description="Carbohydrate kinase FGGY C-terminal" evidence="11">
    <location>
        <begin position="289"/>
        <end position="488"/>
    </location>
</feature>
<dbReference type="NCBIfam" id="TIGR01234">
    <property type="entry name" value="L-ribulokinase"/>
    <property type="match status" value="1"/>
</dbReference>
<evidence type="ECO:0000256" key="8">
    <source>
        <dbReference type="NCBIfam" id="TIGR01234"/>
    </source>
</evidence>
<name>A0ABT1YTI5_9BACL</name>
<dbReference type="InterPro" id="IPR005929">
    <property type="entry name" value="Ribulokinase"/>
</dbReference>
<feature type="domain" description="Carbohydrate kinase FGGY N-terminal" evidence="10">
    <location>
        <begin position="5"/>
        <end position="280"/>
    </location>
</feature>
<dbReference type="GO" id="GO:0008741">
    <property type="term" value="F:ribulokinase activity"/>
    <property type="evidence" value="ECO:0007669"/>
    <property type="project" value="UniProtKB-EC"/>
</dbReference>
<organism evidence="12 13">
    <name type="scientific">Paenibacillus radicis</name>
    <name type="common">ex Xue et al. 2023</name>
    <dbReference type="NCBI Taxonomy" id="2972489"/>
    <lineage>
        <taxon>Bacteria</taxon>
        <taxon>Bacillati</taxon>
        <taxon>Bacillota</taxon>
        <taxon>Bacilli</taxon>
        <taxon>Bacillales</taxon>
        <taxon>Paenibacillaceae</taxon>
        <taxon>Paenibacillus</taxon>
    </lineage>
</organism>
<evidence type="ECO:0000256" key="9">
    <source>
        <dbReference type="RuleBase" id="RU003455"/>
    </source>
</evidence>
<dbReference type="Pfam" id="PF00370">
    <property type="entry name" value="FGGY_N"/>
    <property type="match status" value="1"/>
</dbReference>
<keyword evidence="4 7" id="KW-0067">ATP-binding</keyword>
<dbReference type="EC" id="2.7.1.16" evidence="7 8"/>
<keyword evidence="5 7" id="KW-0054">Arabinose catabolism</keyword>
<comment type="catalytic activity">
    <reaction evidence="7">
        <text>D-ribulose + ATP = D-ribulose 5-phosphate + ADP + H(+)</text>
        <dbReference type="Rhea" id="RHEA:17601"/>
        <dbReference type="ChEBI" id="CHEBI:15378"/>
        <dbReference type="ChEBI" id="CHEBI:17173"/>
        <dbReference type="ChEBI" id="CHEBI:30616"/>
        <dbReference type="ChEBI" id="CHEBI:58121"/>
        <dbReference type="ChEBI" id="CHEBI:456216"/>
        <dbReference type="EC" id="2.7.1.16"/>
    </reaction>
</comment>
<evidence type="ECO:0000256" key="6">
    <source>
        <dbReference type="ARBA" id="ARBA00023277"/>
    </source>
</evidence>
<accession>A0ABT1YTI5</accession>
<evidence type="ECO:0000259" key="10">
    <source>
        <dbReference type="Pfam" id="PF00370"/>
    </source>
</evidence>
<dbReference type="Pfam" id="PF02782">
    <property type="entry name" value="FGGY_C"/>
    <property type="match status" value="1"/>
</dbReference>
<dbReference type="SUPFAM" id="SSF53067">
    <property type="entry name" value="Actin-like ATPase domain"/>
    <property type="match status" value="2"/>
</dbReference>
<keyword evidence="3 7" id="KW-0418">Kinase</keyword>
<dbReference type="RefSeq" id="WP_258218000.1">
    <property type="nucleotide sequence ID" value="NZ_JANQBD010000044.1"/>
</dbReference>
<gene>
    <name evidence="7" type="primary">araB</name>
    <name evidence="12" type="ORF">NV381_35535</name>
</gene>
<evidence type="ECO:0000256" key="2">
    <source>
        <dbReference type="ARBA" id="ARBA00022741"/>
    </source>
</evidence>
<dbReference type="InterPro" id="IPR018485">
    <property type="entry name" value="FGGY_C"/>
</dbReference>
<dbReference type="PANTHER" id="PTHR43435:SF4">
    <property type="entry name" value="FGGY CARBOHYDRATE KINASE DOMAIN-CONTAINING PROTEIN"/>
    <property type="match status" value="1"/>
</dbReference>
<dbReference type="NCBIfam" id="NF003154">
    <property type="entry name" value="PRK04123.1"/>
    <property type="match status" value="1"/>
</dbReference>
<dbReference type="EMBL" id="JANQBD010000044">
    <property type="protein sequence ID" value="MCR8636502.1"/>
    <property type="molecule type" value="Genomic_DNA"/>
</dbReference>